<keyword evidence="3" id="KW-0328">Glycosyltransferase</keyword>
<gene>
    <name evidence="7" type="ORF">ABQM86_11045</name>
</gene>
<sequence>MLLPKIAPRQGALPHPPSGPEVNGSALLLTPHGRRSRAASSRGAATTVHAGPGRPATDQPSAGQRVNLGGALVNLMDFERAVELIMDRAQSGGAKPLGVCSANLDHLRHFGSGSRWHGTLDQPSPVEWLTLLDGAPLVAEAARVTGRAWPRLAGSDVVEPLLDEAERLGLRVGFLGGSPQAQELIRKRFARERPGLTVAGWWAPERPVLVDVNASRLLAAEIAGAAVDVLVVGLGKPRQELWIAEYGQLAGAKVLLAFGAVVDFLAGRIRRAPVWVSTHGLEWAWRLMLEPRRLARRYLVDGPGAYLTLRMSSSSAAQPEPVAPAAGGLSPAVSSTPEDGPSRAPGQFVPARARADVAVLVVTYNNAEDVAALVASLREETAAQSIKVVVADNSPDDRTMAEVLKHPDITAVRTGGNLGYAGGINAAMRVAGDADAYLILNPDLRVEPGAVAALRRRMALSGAGMVVPVLLDDDGSVYPSLRREPGILRALGDAALGSRVKGRPGWLSEMDFDPESYLHAHRVDWATGAALLISADTARDVGGWDEQFFLYSEETDYCRRVRDSGRSIWCEPLARMWHERGGSGTSPQLNALMSVNRVRYAAKYCDPHWVAAFRAVVLVSELVRLHKPGHREAALAVVDRRRWKALPHASFGERSPAQMSPEQTSPAHGVAPPSGAVIIPAHNEASVIARTLQSLEGVIAWGTVEVIVACNGCTDGTETVASAFHGVRVIQVEAASKAAALNAADQAAERWPRLYLDADIEVSTEAVHAVLTSLGDGPLLAARPAFRYDTEGASALVRSYYRARARIPSNAQGLWGAGAYALGRAGHDRLGGFPVLTGDDYYVDRLFSGVEKAVLPTMPVVVRTPRTRSALLAVLRRSYRGNAEQNQQEAGATTSRTVQELLASVKGLLSAVDAVVYVAFAVAGRRPPLLGRSVAAGWERDDSSR</sequence>
<reference evidence="7" key="1">
    <citation type="submission" date="2024-07" db="EMBL/GenBank/DDBJ databases">
        <authorList>
            <person name="Li J."/>
            <person name="Wei H."/>
            <person name="Ma J."/>
        </authorList>
    </citation>
    <scope>NUCLEOTIDE SEQUENCE</scope>
    <source>
        <strain evidence="7">AMU7</strain>
    </source>
</reference>
<dbReference type="Pfam" id="PF03808">
    <property type="entry name" value="Glyco_tran_WecG"/>
    <property type="match status" value="1"/>
</dbReference>
<dbReference type="Gene3D" id="3.90.550.10">
    <property type="entry name" value="Spore Coat Polysaccharide Biosynthesis Protein SpsA, Chain A"/>
    <property type="match status" value="2"/>
</dbReference>
<dbReference type="InterPro" id="IPR029044">
    <property type="entry name" value="Nucleotide-diphossugar_trans"/>
</dbReference>
<feature type="domain" description="Glycosyltransferase 2-like" evidence="6">
    <location>
        <begin position="677"/>
        <end position="787"/>
    </location>
</feature>
<evidence type="ECO:0000259" key="6">
    <source>
        <dbReference type="Pfam" id="PF00535"/>
    </source>
</evidence>
<evidence type="ECO:0000256" key="3">
    <source>
        <dbReference type="ARBA" id="ARBA00022676"/>
    </source>
</evidence>
<dbReference type="NCBIfam" id="TIGR00696">
    <property type="entry name" value="wecG_tagA_cpsF"/>
    <property type="match status" value="1"/>
</dbReference>
<feature type="region of interest" description="Disordered" evidence="5">
    <location>
        <begin position="1"/>
        <end position="64"/>
    </location>
</feature>
<feature type="region of interest" description="Disordered" evidence="5">
    <location>
        <begin position="318"/>
        <end position="347"/>
    </location>
</feature>
<dbReference type="PANTHER" id="PTHR43179:SF12">
    <property type="entry name" value="GALACTOFURANOSYLTRANSFERASE GLFT2"/>
    <property type="match status" value="1"/>
</dbReference>
<dbReference type="CDD" id="cd04186">
    <property type="entry name" value="GT_2_like_c"/>
    <property type="match status" value="1"/>
</dbReference>
<evidence type="ECO:0000256" key="1">
    <source>
        <dbReference type="ARBA" id="ARBA00004776"/>
    </source>
</evidence>
<dbReference type="PANTHER" id="PTHR43179">
    <property type="entry name" value="RHAMNOSYLTRANSFERASE WBBL"/>
    <property type="match status" value="1"/>
</dbReference>
<dbReference type="EMBL" id="CP165735">
    <property type="protein sequence ID" value="XDV69533.1"/>
    <property type="molecule type" value="Genomic_DNA"/>
</dbReference>
<comment type="pathway">
    <text evidence="1">Cell wall biogenesis; cell wall polysaccharide biosynthesis.</text>
</comment>
<evidence type="ECO:0000256" key="5">
    <source>
        <dbReference type="SAM" id="MobiDB-lite"/>
    </source>
</evidence>
<dbReference type="Pfam" id="PF00535">
    <property type="entry name" value="Glycos_transf_2"/>
    <property type="match status" value="2"/>
</dbReference>
<evidence type="ECO:0000313" key="7">
    <source>
        <dbReference type="EMBL" id="XDV69533.1"/>
    </source>
</evidence>
<comment type="similarity">
    <text evidence="2">Belongs to the glycosyltransferase 2 family.</text>
</comment>
<organism evidence="7">
    <name type="scientific">Paenarthrobacter sp. AMU7</name>
    <dbReference type="NCBI Taxonomy" id="3162492"/>
    <lineage>
        <taxon>Bacteria</taxon>
        <taxon>Bacillati</taxon>
        <taxon>Actinomycetota</taxon>
        <taxon>Actinomycetes</taxon>
        <taxon>Micrococcales</taxon>
        <taxon>Micrococcaceae</taxon>
        <taxon>Paenarthrobacter</taxon>
    </lineage>
</organism>
<dbReference type="CDD" id="cd06533">
    <property type="entry name" value="Glyco_transf_WecG_TagA"/>
    <property type="match status" value="1"/>
</dbReference>
<feature type="domain" description="Glycosyltransferase 2-like" evidence="6">
    <location>
        <begin position="359"/>
        <end position="482"/>
    </location>
</feature>
<dbReference type="SUPFAM" id="SSF53448">
    <property type="entry name" value="Nucleotide-diphospho-sugar transferases"/>
    <property type="match status" value="2"/>
</dbReference>
<dbReference type="InterPro" id="IPR001173">
    <property type="entry name" value="Glyco_trans_2-like"/>
</dbReference>
<dbReference type="RefSeq" id="WP_369744414.1">
    <property type="nucleotide sequence ID" value="NZ_CP165735.1"/>
</dbReference>
<dbReference type="GO" id="GO:0016757">
    <property type="term" value="F:glycosyltransferase activity"/>
    <property type="evidence" value="ECO:0007669"/>
    <property type="project" value="UniProtKB-KW"/>
</dbReference>
<evidence type="ECO:0000256" key="2">
    <source>
        <dbReference type="ARBA" id="ARBA00006739"/>
    </source>
</evidence>
<accession>A0AB39YJZ3</accession>
<name>A0AB39YJZ3_9MICC</name>
<evidence type="ECO:0000256" key="4">
    <source>
        <dbReference type="ARBA" id="ARBA00022679"/>
    </source>
</evidence>
<protein>
    <submittedName>
        <fullName evidence="7">WecB/TagA/CpsF family glycosyltransferase</fullName>
    </submittedName>
</protein>
<dbReference type="InterPro" id="IPR004629">
    <property type="entry name" value="WecG_TagA_CpsF"/>
</dbReference>
<keyword evidence="4" id="KW-0808">Transferase</keyword>
<proteinExistence type="inferred from homology"/>
<dbReference type="AlphaFoldDB" id="A0AB39YJZ3"/>